<proteinExistence type="inferred from homology"/>
<sequence>MVKSLLKYLTYLDNHITVTVEMAALSLYVCLLAMLLHQSGAQTTDHNAFMTTNVNQQKKILVNKHNSLRRSVQPPASNMLKMEWNSEIASNAQRQANQLKQGNPHRRQQILHNFLEKKVMVLLSLSVCLAVWLQQPTVKASSHVTASMNTVIHQKEIVEKHNALRRRVQPPARNMLRMEWNIDIARNAKRWASECAFKHSSARSRTIQDKSCGENLFMSSQRHSWSRAIQTWYDEVKFFRYGFGPTSENRVIGHYTQVIWYNSYQVGCGIAYCPYQPDYKYFYVCQYCPAGNRADIMNTPYKTGKPCEDCPNACDKGLCTNPCKYMDKFRNCPDLKNRWGCNHHLTKDCKASCKCTTEIR</sequence>
<dbReference type="Pfam" id="PF08562">
    <property type="entry name" value="Crisp"/>
    <property type="match status" value="1"/>
</dbReference>
<comment type="similarity">
    <text evidence="1">Belongs to the CRISP family.</text>
</comment>
<dbReference type="SUPFAM" id="SSF57546">
    <property type="entry name" value="Crisp domain-like"/>
    <property type="match status" value="1"/>
</dbReference>
<dbReference type="InterPro" id="IPR013871">
    <property type="entry name" value="Cysteine_rich_secretory"/>
</dbReference>
<reference evidence="5" key="1">
    <citation type="submission" date="2025-05" db="UniProtKB">
        <authorList>
            <consortium name="RefSeq"/>
        </authorList>
    </citation>
    <scope>NUCLEOTIDE SEQUENCE [LARGE SCALE GENOMIC DNA]</scope>
</reference>
<dbReference type="InterPro" id="IPR042076">
    <property type="entry name" value="Crisp-like_dom"/>
</dbReference>
<dbReference type="PRINTS" id="PR00837">
    <property type="entry name" value="V5TPXLIKE"/>
</dbReference>
<dbReference type="GeneID" id="110077510"/>
<dbReference type="SMART" id="SM00198">
    <property type="entry name" value="SCP"/>
    <property type="match status" value="1"/>
</dbReference>
<evidence type="ECO:0000256" key="3">
    <source>
        <dbReference type="PROSITE-ProRule" id="PRU01005"/>
    </source>
</evidence>
<dbReference type="Pfam" id="PF00188">
    <property type="entry name" value="CAP"/>
    <property type="match status" value="2"/>
</dbReference>
<name>A0ABM5F8C1_9SAUR</name>
<dbReference type="PANTHER" id="PTHR10334">
    <property type="entry name" value="CYSTEINE-RICH SECRETORY PROTEIN-RELATED"/>
    <property type="match status" value="1"/>
</dbReference>
<comment type="caution">
    <text evidence="3">Lacks conserved residue(s) required for the propagation of feature annotation.</text>
</comment>
<dbReference type="Gene3D" id="3.40.33.10">
    <property type="entry name" value="CAP"/>
    <property type="match status" value="2"/>
</dbReference>
<accession>A0ABM5F8C1</accession>
<evidence type="ECO:0000313" key="5">
    <source>
        <dbReference type="Proteomes" id="UP001652642"/>
    </source>
</evidence>
<dbReference type="InterPro" id="IPR014044">
    <property type="entry name" value="CAP_dom"/>
</dbReference>
<dbReference type="Gene3D" id="1.10.10.740">
    <property type="entry name" value="Crisp domain"/>
    <property type="match status" value="1"/>
</dbReference>
<reference evidence="6" key="2">
    <citation type="submission" date="2025-08" db="UniProtKB">
        <authorList>
            <consortium name="RefSeq"/>
        </authorList>
    </citation>
    <scope>IDENTIFICATION</scope>
</reference>
<dbReference type="InterPro" id="IPR003582">
    <property type="entry name" value="ShKT_dom"/>
</dbReference>
<evidence type="ECO:0000313" key="6">
    <source>
        <dbReference type="RefSeq" id="XP_072841646.1"/>
    </source>
</evidence>
<dbReference type="InterPro" id="IPR018244">
    <property type="entry name" value="Allrgn_V5/Tpx1_CS"/>
</dbReference>
<dbReference type="RefSeq" id="XP_072841646.1">
    <property type="nucleotide sequence ID" value="XM_072985545.1"/>
</dbReference>
<dbReference type="InterPro" id="IPR001283">
    <property type="entry name" value="CRISP-related"/>
</dbReference>
<gene>
    <name evidence="6" type="primary">LOC110077510</name>
</gene>
<evidence type="ECO:0000256" key="1">
    <source>
        <dbReference type="ARBA" id="ARBA00009923"/>
    </source>
</evidence>
<keyword evidence="2" id="KW-1015">Disulfide bond</keyword>
<dbReference type="PROSITE" id="PS51670">
    <property type="entry name" value="SHKT"/>
    <property type="match status" value="1"/>
</dbReference>
<feature type="domain" description="ShKT" evidence="4">
    <location>
        <begin position="323"/>
        <end position="355"/>
    </location>
</feature>
<evidence type="ECO:0000256" key="2">
    <source>
        <dbReference type="ARBA" id="ARBA00023157"/>
    </source>
</evidence>
<dbReference type="PROSITE" id="PS01009">
    <property type="entry name" value="CRISP_1"/>
    <property type="match status" value="1"/>
</dbReference>
<evidence type="ECO:0000259" key="4">
    <source>
        <dbReference type="PROSITE" id="PS51670"/>
    </source>
</evidence>
<protein>
    <submittedName>
        <fullName evidence="6">LOW QUALITY PROTEIN: cysteine-rich venom protein helothermine-like</fullName>
    </submittedName>
</protein>
<dbReference type="CDD" id="cd05383">
    <property type="entry name" value="CAP_CRISP"/>
    <property type="match status" value="1"/>
</dbReference>
<dbReference type="InterPro" id="IPR034117">
    <property type="entry name" value="SCP_CRISP"/>
</dbReference>
<organism evidence="5 6">
    <name type="scientific">Pogona vitticeps</name>
    <name type="common">central bearded dragon</name>
    <dbReference type="NCBI Taxonomy" id="103695"/>
    <lineage>
        <taxon>Eukaryota</taxon>
        <taxon>Metazoa</taxon>
        <taxon>Chordata</taxon>
        <taxon>Craniata</taxon>
        <taxon>Vertebrata</taxon>
        <taxon>Euteleostomi</taxon>
        <taxon>Lepidosauria</taxon>
        <taxon>Squamata</taxon>
        <taxon>Bifurcata</taxon>
        <taxon>Unidentata</taxon>
        <taxon>Episquamata</taxon>
        <taxon>Toxicofera</taxon>
        <taxon>Iguania</taxon>
        <taxon>Acrodonta</taxon>
        <taxon>Agamidae</taxon>
        <taxon>Amphibolurinae</taxon>
        <taxon>Pogona</taxon>
    </lineage>
</organism>
<dbReference type="Proteomes" id="UP001652642">
    <property type="component" value="Chromosome 1"/>
</dbReference>
<dbReference type="SUPFAM" id="SSF55797">
    <property type="entry name" value="PR-1-like"/>
    <property type="match status" value="2"/>
</dbReference>
<keyword evidence="5" id="KW-1185">Reference proteome</keyword>
<dbReference type="InterPro" id="IPR035940">
    <property type="entry name" value="CAP_sf"/>
</dbReference>